<proteinExistence type="predicted"/>
<evidence type="ECO:0000259" key="3">
    <source>
        <dbReference type="Pfam" id="PF07423"/>
    </source>
</evidence>
<keyword evidence="2" id="KW-0812">Transmembrane</keyword>
<dbReference type="EMBL" id="JADCLJ010000019">
    <property type="protein sequence ID" value="MBE4908073.1"/>
    <property type="molecule type" value="Genomic_DNA"/>
</dbReference>
<gene>
    <name evidence="4" type="ORF">IMZ08_08405</name>
</gene>
<feature type="compositionally biased region" description="Polar residues" evidence="1">
    <location>
        <begin position="53"/>
        <end position="64"/>
    </location>
</feature>
<accession>A0ABR9QHU8</accession>
<comment type="caution">
    <text evidence="4">The sequence shown here is derived from an EMBL/GenBank/DDBJ whole genome shotgun (WGS) entry which is preliminary data.</text>
</comment>
<name>A0ABR9QHU8_9BACI</name>
<feature type="compositionally biased region" description="Basic and acidic residues" evidence="1">
    <location>
        <begin position="69"/>
        <end position="79"/>
    </location>
</feature>
<feature type="region of interest" description="Disordered" evidence="1">
    <location>
        <begin position="53"/>
        <end position="126"/>
    </location>
</feature>
<dbReference type="Pfam" id="PF07423">
    <property type="entry name" value="DUF1510"/>
    <property type="match status" value="1"/>
</dbReference>
<evidence type="ECO:0000256" key="2">
    <source>
        <dbReference type="SAM" id="Phobius"/>
    </source>
</evidence>
<dbReference type="Proteomes" id="UP001516662">
    <property type="component" value="Unassembled WGS sequence"/>
</dbReference>
<organism evidence="4 5">
    <name type="scientific">Litchfieldia luteola</name>
    <dbReference type="NCBI Taxonomy" id="682179"/>
    <lineage>
        <taxon>Bacteria</taxon>
        <taxon>Bacillati</taxon>
        <taxon>Bacillota</taxon>
        <taxon>Bacilli</taxon>
        <taxon>Bacillales</taxon>
        <taxon>Bacillaceae</taxon>
        <taxon>Litchfieldia</taxon>
    </lineage>
</organism>
<keyword evidence="2" id="KW-0472">Membrane</keyword>
<dbReference type="RefSeq" id="WP_193535535.1">
    <property type="nucleotide sequence ID" value="NZ_JADCLJ010000019.1"/>
</dbReference>
<dbReference type="InterPro" id="IPR009988">
    <property type="entry name" value="DUF1510"/>
</dbReference>
<evidence type="ECO:0000256" key="1">
    <source>
        <dbReference type="SAM" id="MobiDB-lite"/>
    </source>
</evidence>
<keyword evidence="2" id="KW-1133">Transmembrane helix</keyword>
<feature type="compositionally biased region" description="Acidic residues" evidence="1">
    <location>
        <begin position="236"/>
        <end position="249"/>
    </location>
</feature>
<keyword evidence="5" id="KW-1185">Reference proteome</keyword>
<feature type="domain" description="DUF1510" evidence="3">
    <location>
        <begin position="131"/>
        <end position="222"/>
    </location>
</feature>
<sequence>MGYDWEKLYEGPRFEKRAKRRKINRILNTLIGVVVILIIIFGGKLLFGSGNSTETTAPKVSNNTDVAAADEKEDKKETEQSTDASQESSETDEDNEKTEETTTNNEKVEPESNERATITDGDSESNIIRSIENPAWKPIGTNQVEPQTNVYDKGTENRNEIEIAASYATGLDLANLTVWWLTNNGPDKAKVTIASKDGSQNYKVYMDWVSGEGWKPVLVEELKENDSPIFQQNNASEEEAENEDESDDE</sequence>
<feature type="transmembrane region" description="Helical" evidence="2">
    <location>
        <begin position="26"/>
        <end position="47"/>
    </location>
</feature>
<reference evidence="4 5" key="1">
    <citation type="submission" date="2020-10" db="EMBL/GenBank/DDBJ databases">
        <title>Bacillus sp. HD4P25, an endophyte from a halophyte.</title>
        <authorList>
            <person name="Sun J.-Q."/>
        </authorList>
    </citation>
    <scope>NUCLEOTIDE SEQUENCE [LARGE SCALE GENOMIC DNA]</scope>
    <source>
        <strain evidence="4 5">YIM 93174</strain>
    </source>
</reference>
<feature type="region of interest" description="Disordered" evidence="1">
    <location>
        <begin position="225"/>
        <end position="249"/>
    </location>
</feature>
<evidence type="ECO:0000313" key="4">
    <source>
        <dbReference type="EMBL" id="MBE4908073.1"/>
    </source>
</evidence>
<evidence type="ECO:0000313" key="5">
    <source>
        <dbReference type="Proteomes" id="UP001516662"/>
    </source>
</evidence>
<protein>
    <submittedName>
        <fullName evidence="4">DUF1510 family protein</fullName>
    </submittedName>
</protein>